<dbReference type="NCBIfam" id="TIGR02595">
    <property type="entry name" value="PEP_CTERM"/>
    <property type="match status" value="1"/>
</dbReference>
<dbReference type="PANTHER" id="PTHR31571:SF1">
    <property type="entry name" value="ALTERED INHERITANCE OF MITOCHONDRIA PROTEIN 6"/>
    <property type="match status" value="1"/>
</dbReference>
<evidence type="ECO:0000256" key="1">
    <source>
        <dbReference type="ARBA" id="ARBA00014286"/>
    </source>
</evidence>
<feature type="signal peptide" evidence="2">
    <location>
        <begin position="1"/>
        <end position="24"/>
    </location>
</feature>
<dbReference type="InterPro" id="IPR017946">
    <property type="entry name" value="PLC-like_Pdiesterase_TIM-brl"/>
</dbReference>
<evidence type="ECO:0000313" key="4">
    <source>
        <dbReference type="Proteomes" id="UP000252085"/>
    </source>
</evidence>
<dbReference type="InterPro" id="IPR013424">
    <property type="entry name" value="Ice-binding_C"/>
</dbReference>
<dbReference type="InterPro" id="IPR051236">
    <property type="entry name" value="HAT_RTT109-like"/>
</dbReference>
<accession>A0A367QWS6</accession>
<dbReference type="SUPFAM" id="SSF51695">
    <property type="entry name" value="PLC-like phosphodiesterases"/>
    <property type="match status" value="1"/>
</dbReference>
<proteinExistence type="predicted"/>
<dbReference type="PROSITE" id="PS51257">
    <property type="entry name" value="PROKAR_LIPOPROTEIN"/>
    <property type="match status" value="1"/>
</dbReference>
<sequence>MKSLIRTLAVGVIAASCYVGQAYADTVISPLDKSVPRTHAHNDYEHDSPLFDALHNGFISVEADIWLYGTQLRVAHDPVTEPTTLPTIEDLYLTPLRDLASQVNNGGIYADGTPLLLLVDIKSEDVSTYERLHNVLSNYAVDNPGLFTTYTKNASGGYDTQKGAVNVIISGNRPRDYMLFQDLRYAAYDGRADDIGKGIAPEFIPLISGNWNTFFNGDLAWDGLGTIPDDTKAALDDIVAQIHGENKILRFWNLPIDAPSVWGPLYDANVDLINTDNLASLSTYIQSRQTQAVPEPSLSIALLAVLGTSLLLKRRPQSQSVIDHQS</sequence>
<comment type="caution">
    <text evidence="3">The sequence shown here is derived from an EMBL/GenBank/DDBJ whole genome shotgun (WGS) entry which is preliminary data.</text>
</comment>
<protein>
    <recommendedName>
        <fullName evidence="1">Altered inheritance of mitochondria protein 6</fullName>
    </recommendedName>
</protein>
<dbReference type="EMBL" id="LXQE01000205">
    <property type="protein sequence ID" value="RCJ28657.1"/>
    <property type="molecule type" value="Genomic_DNA"/>
</dbReference>
<gene>
    <name evidence="3" type="ORF">A6769_36505</name>
</gene>
<dbReference type="Proteomes" id="UP000252085">
    <property type="component" value="Unassembled WGS sequence"/>
</dbReference>
<organism evidence="3 4">
    <name type="scientific">Nostoc punctiforme NIES-2108</name>
    <dbReference type="NCBI Taxonomy" id="1356359"/>
    <lineage>
        <taxon>Bacteria</taxon>
        <taxon>Bacillati</taxon>
        <taxon>Cyanobacteriota</taxon>
        <taxon>Cyanophyceae</taxon>
        <taxon>Nostocales</taxon>
        <taxon>Nostocaceae</taxon>
        <taxon>Nostoc</taxon>
    </lineage>
</organism>
<dbReference type="GO" id="GO:0008081">
    <property type="term" value="F:phosphoric diester hydrolase activity"/>
    <property type="evidence" value="ECO:0007669"/>
    <property type="project" value="InterPro"/>
</dbReference>
<reference evidence="4" key="1">
    <citation type="submission" date="2016-04" db="EMBL/GenBank/DDBJ databases">
        <authorList>
            <person name="Tabuchi Yagui T.R."/>
        </authorList>
    </citation>
    <scope>NUCLEOTIDE SEQUENCE [LARGE SCALE GENOMIC DNA]</scope>
</reference>
<feature type="chain" id="PRO_5016960164" description="Altered inheritance of mitochondria protein 6" evidence="2">
    <location>
        <begin position="25"/>
        <end position="326"/>
    </location>
</feature>
<keyword evidence="2" id="KW-0732">Signal</keyword>
<dbReference type="GO" id="GO:0006629">
    <property type="term" value="P:lipid metabolic process"/>
    <property type="evidence" value="ECO:0007669"/>
    <property type="project" value="InterPro"/>
</dbReference>
<evidence type="ECO:0000313" key="3">
    <source>
        <dbReference type="EMBL" id="RCJ28657.1"/>
    </source>
</evidence>
<dbReference type="PANTHER" id="PTHR31571">
    <property type="entry name" value="ALTERED INHERITANCE OF MITOCHONDRIA PROTEIN 6"/>
    <property type="match status" value="1"/>
</dbReference>
<evidence type="ECO:0000256" key="2">
    <source>
        <dbReference type="SAM" id="SignalP"/>
    </source>
</evidence>
<dbReference type="AlphaFoldDB" id="A0A367QWS6"/>
<name>A0A367QWS6_NOSPU</name>